<dbReference type="Gene3D" id="1.10.287.110">
    <property type="entry name" value="DnaJ domain"/>
    <property type="match status" value="1"/>
</dbReference>
<dbReference type="RefSeq" id="WP_127072916.1">
    <property type="nucleotide sequence ID" value="NZ_BMKB01000002.1"/>
</dbReference>
<dbReference type="EMBL" id="BMKB01000002">
    <property type="protein sequence ID" value="GGA45839.1"/>
    <property type="molecule type" value="Genomic_DNA"/>
</dbReference>
<reference evidence="2 3" key="1">
    <citation type="journal article" date="2014" name="Int. J. Syst. Evol. Microbiol.">
        <title>Complete genome sequence of Corynebacterium casei LMG S-19264T (=DSM 44701T), isolated from a smear-ripened cheese.</title>
        <authorList>
            <consortium name="US DOE Joint Genome Institute (JGI-PGF)"/>
            <person name="Walter F."/>
            <person name="Albersmeier A."/>
            <person name="Kalinowski J."/>
            <person name="Ruckert C."/>
        </authorList>
    </citation>
    <scope>NUCLEOTIDE SEQUENCE [LARGE SCALE GENOMIC DNA]</scope>
    <source>
        <strain evidence="2 3">CGMCC 1.15896</strain>
    </source>
</reference>
<evidence type="ECO:0000313" key="2">
    <source>
        <dbReference type="EMBL" id="GGA45839.1"/>
    </source>
</evidence>
<dbReference type="InterPro" id="IPR001623">
    <property type="entry name" value="DnaJ_domain"/>
</dbReference>
<proteinExistence type="predicted"/>
<dbReference type="CDD" id="cd06257">
    <property type="entry name" value="DnaJ"/>
    <property type="match status" value="1"/>
</dbReference>
<protein>
    <recommendedName>
        <fullName evidence="4">J domain-containing protein</fullName>
    </recommendedName>
</protein>
<gene>
    <name evidence="2" type="ORF">GCM10011499_14470</name>
</gene>
<dbReference type="SUPFAM" id="SSF46565">
    <property type="entry name" value="Chaperone J-domain"/>
    <property type="match status" value="1"/>
</dbReference>
<evidence type="ECO:0008006" key="4">
    <source>
        <dbReference type="Google" id="ProtNLM"/>
    </source>
</evidence>
<feature type="region of interest" description="Disordered" evidence="1">
    <location>
        <begin position="1"/>
        <end position="30"/>
    </location>
</feature>
<organism evidence="2 3">
    <name type="scientific">Pelagibacterium lentulum</name>
    <dbReference type="NCBI Taxonomy" id="2029865"/>
    <lineage>
        <taxon>Bacteria</taxon>
        <taxon>Pseudomonadati</taxon>
        <taxon>Pseudomonadota</taxon>
        <taxon>Alphaproteobacteria</taxon>
        <taxon>Hyphomicrobiales</taxon>
        <taxon>Devosiaceae</taxon>
        <taxon>Pelagibacterium</taxon>
    </lineage>
</organism>
<keyword evidence="3" id="KW-1185">Reference proteome</keyword>
<dbReference type="OrthoDB" id="8440198at2"/>
<dbReference type="InterPro" id="IPR036869">
    <property type="entry name" value="J_dom_sf"/>
</dbReference>
<dbReference type="AlphaFoldDB" id="A0A916RAI7"/>
<sequence>MIESYPLHWPAGRPRTPKHQISHSRFSPGNRAQEVRAVHDELWRLGAKNVIVSTNVRLRRDGMPYASDKAPDDQGVAVYFDYLGGQKCFACDRWRTVEDNLRAIFKSIEAIRGLDRWGSKSFVDAAFTGFAALPSPEAQRPWWEVLGVDQNATHADIKAAYRRKSMELHQSGAGETAQVDLNIARDRGLGA</sequence>
<dbReference type="Proteomes" id="UP000596977">
    <property type="component" value="Unassembled WGS sequence"/>
</dbReference>
<name>A0A916RAI7_9HYPH</name>
<evidence type="ECO:0000313" key="3">
    <source>
        <dbReference type="Proteomes" id="UP000596977"/>
    </source>
</evidence>
<comment type="caution">
    <text evidence="2">The sequence shown here is derived from an EMBL/GenBank/DDBJ whole genome shotgun (WGS) entry which is preliminary data.</text>
</comment>
<evidence type="ECO:0000256" key="1">
    <source>
        <dbReference type="SAM" id="MobiDB-lite"/>
    </source>
</evidence>
<accession>A0A916RAI7</accession>